<dbReference type="AlphaFoldDB" id="A0AAP0BZ34"/>
<evidence type="ECO:0000256" key="1">
    <source>
        <dbReference type="ARBA" id="ARBA00022737"/>
    </source>
</evidence>
<proteinExistence type="predicted"/>
<name>A0AAP0BZ34_9ASPA</name>
<dbReference type="Proteomes" id="UP001418222">
    <property type="component" value="Unassembled WGS sequence"/>
</dbReference>
<keyword evidence="1" id="KW-0677">Repeat</keyword>
<dbReference type="FunFam" id="1.25.40.10:FF:001093">
    <property type="entry name" value="Pentatricopeptide repeat-containing protein At2g34400"/>
    <property type="match status" value="1"/>
</dbReference>
<feature type="repeat" description="PPR" evidence="2">
    <location>
        <begin position="124"/>
        <end position="158"/>
    </location>
</feature>
<comment type="caution">
    <text evidence="3">The sequence shown here is derived from an EMBL/GenBank/DDBJ whole genome shotgun (WGS) entry which is preliminary data.</text>
</comment>
<dbReference type="Pfam" id="PF01535">
    <property type="entry name" value="PPR"/>
    <property type="match status" value="4"/>
</dbReference>
<dbReference type="NCBIfam" id="TIGR00756">
    <property type="entry name" value="PPR"/>
    <property type="match status" value="3"/>
</dbReference>
<dbReference type="InterPro" id="IPR046848">
    <property type="entry name" value="E_motif"/>
</dbReference>
<organism evidence="3 4">
    <name type="scientific">Platanthera zijinensis</name>
    <dbReference type="NCBI Taxonomy" id="2320716"/>
    <lineage>
        <taxon>Eukaryota</taxon>
        <taxon>Viridiplantae</taxon>
        <taxon>Streptophyta</taxon>
        <taxon>Embryophyta</taxon>
        <taxon>Tracheophyta</taxon>
        <taxon>Spermatophyta</taxon>
        <taxon>Magnoliopsida</taxon>
        <taxon>Liliopsida</taxon>
        <taxon>Asparagales</taxon>
        <taxon>Orchidaceae</taxon>
        <taxon>Orchidoideae</taxon>
        <taxon>Orchideae</taxon>
        <taxon>Orchidinae</taxon>
        <taxon>Platanthera</taxon>
    </lineage>
</organism>
<dbReference type="EMBL" id="JBBWWQ010000002">
    <property type="protein sequence ID" value="KAK8954433.1"/>
    <property type="molecule type" value="Genomic_DNA"/>
</dbReference>
<feature type="repeat" description="PPR" evidence="2">
    <location>
        <begin position="434"/>
        <end position="468"/>
    </location>
</feature>
<evidence type="ECO:0000313" key="3">
    <source>
        <dbReference type="EMBL" id="KAK8954433.1"/>
    </source>
</evidence>
<dbReference type="InterPro" id="IPR011990">
    <property type="entry name" value="TPR-like_helical_dom_sf"/>
</dbReference>
<gene>
    <name evidence="3" type="primary">PCMP-H31</name>
    <name evidence="3" type="ORF">KSP39_PZI001735</name>
</gene>
<dbReference type="Pfam" id="PF20431">
    <property type="entry name" value="E_motif"/>
    <property type="match status" value="1"/>
</dbReference>
<keyword evidence="4" id="KW-1185">Reference proteome</keyword>
<dbReference type="GO" id="GO:0009451">
    <property type="term" value="P:RNA modification"/>
    <property type="evidence" value="ECO:0007669"/>
    <property type="project" value="InterPro"/>
</dbReference>
<dbReference type="InterPro" id="IPR002885">
    <property type="entry name" value="PPR_rpt"/>
</dbReference>
<dbReference type="Gene3D" id="1.25.40.10">
    <property type="entry name" value="Tetratricopeptide repeat domain"/>
    <property type="match status" value="4"/>
</dbReference>
<protein>
    <submittedName>
        <fullName evidence="3">Pentatricopeptide repeat-containing protein</fullName>
    </submittedName>
</protein>
<sequence>MLLPHLRLKSSFRPLRPIAVLPHRRLLLSPSPVASKIHLRQPNSISSLSINASPPLLLSEETCLRLISCSKSASPKQSSRVHSPILKLGLAGDLLLCNNLLSLYSKHGQPGSARKVFDEMPVRDIVSWTAIVSSLVQSGDEDEALRLYQRMLLAGAMLDDGVFPNEFTLTMLLSACSNLRSRHGDLVHGHLILLGIELNLAVKTALVVMYSKCGNLVSAVTALRLTSDSDVILWTAIISGFAGARDCTGAVSYFKEMRTGSAIHPNSFTYATLLNASSVGGSPELGRMFHCLAVKAGVQNDASVGNAIVDFYSKWSSQLEDPVRAFEEISSPNVVSWTALIAGLVSHGDDCSAMTALTEMQAVGVKLSSFTLSAILTTAAGLAAAKCGGQLHGHSVVSGLDAFSSVSNSLVDMYGKCGRIDDARVVFVSIQRPNVVSWNSLMSGLASNGCFSDALSTFEDMRIAGVLPDSVTFLIALYACSHGGLIDLGIDYFHSMEERFGLVPTEDHYVCLVDMLGRAGRLEAAAAAIESVGRSPGALVYKTLLGCCRLHGNLVMGEWAASRAMEIHPLDSAVYVLLAGMYDDAGRIELGDQIRRTMKARGATRSPGTSWM</sequence>
<evidence type="ECO:0000256" key="2">
    <source>
        <dbReference type="PROSITE-ProRule" id="PRU00708"/>
    </source>
</evidence>
<dbReference type="FunFam" id="1.25.40.10:FF:000381">
    <property type="entry name" value="Pentatricopeptide repeat-containing protein"/>
    <property type="match status" value="1"/>
</dbReference>
<evidence type="ECO:0000313" key="4">
    <source>
        <dbReference type="Proteomes" id="UP001418222"/>
    </source>
</evidence>
<reference evidence="3 4" key="1">
    <citation type="journal article" date="2022" name="Nat. Plants">
        <title>Genomes of leafy and leafless Platanthera orchids illuminate the evolution of mycoheterotrophy.</title>
        <authorList>
            <person name="Li M.H."/>
            <person name="Liu K.W."/>
            <person name="Li Z."/>
            <person name="Lu H.C."/>
            <person name="Ye Q.L."/>
            <person name="Zhang D."/>
            <person name="Wang J.Y."/>
            <person name="Li Y.F."/>
            <person name="Zhong Z.M."/>
            <person name="Liu X."/>
            <person name="Yu X."/>
            <person name="Liu D.K."/>
            <person name="Tu X.D."/>
            <person name="Liu B."/>
            <person name="Hao Y."/>
            <person name="Liao X.Y."/>
            <person name="Jiang Y.T."/>
            <person name="Sun W.H."/>
            <person name="Chen J."/>
            <person name="Chen Y.Q."/>
            <person name="Ai Y."/>
            <person name="Zhai J.W."/>
            <person name="Wu S.S."/>
            <person name="Zhou Z."/>
            <person name="Hsiao Y.Y."/>
            <person name="Wu W.L."/>
            <person name="Chen Y.Y."/>
            <person name="Lin Y.F."/>
            <person name="Hsu J.L."/>
            <person name="Li C.Y."/>
            <person name="Wang Z.W."/>
            <person name="Zhao X."/>
            <person name="Zhong W.Y."/>
            <person name="Ma X.K."/>
            <person name="Ma L."/>
            <person name="Huang J."/>
            <person name="Chen G.Z."/>
            <person name="Huang M.Z."/>
            <person name="Huang L."/>
            <person name="Peng D.H."/>
            <person name="Luo Y.B."/>
            <person name="Zou S.Q."/>
            <person name="Chen S.P."/>
            <person name="Lan S."/>
            <person name="Tsai W.C."/>
            <person name="Van de Peer Y."/>
            <person name="Liu Z.J."/>
        </authorList>
    </citation>
    <scope>NUCLEOTIDE SEQUENCE [LARGE SCALE GENOMIC DNA]</scope>
    <source>
        <strain evidence="3">Lor287</strain>
    </source>
</reference>
<dbReference type="GO" id="GO:0003723">
    <property type="term" value="F:RNA binding"/>
    <property type="evidence" value="ECO:0007669"/>
    <property type="project" value="InterPro"/>
</dbReference>
<dbReference type="PANTHER" id="PTHR47926">
    <property type="entry name" value="PENTATRICOPEPTIDE REPEAT-CONTAINING PROTEIN"/>
    <property type="match status" value="1"/>
</dbReference>
<feature type="repeat" description="PPR" evidence="2">
    <location>
        <begin position="93"/>
        <end position="123"/>
    </location>
</feature>
<dbReference type="PROSITE" id="PS51375">
    <property type="entry name" value="PPR"/>
    <property type="match status" value="3"/>
</dbReference>
<dbReference type="InterPro" id="IPR046960">
    <property type="entry name" value="PPR_At4g14850-like_plant"/>
</dbReference>
<dbReference type="PANTHER" id="PTHR47926:SF471">
    <property type="entry name" value="DYW DOMAIN-CONTAINING PROTEIN"/>
    <property type="match status" value="1"/>
</dbReference>
<dbReference type="Pfam" id="PF13041">
    <property type="entry name" value="PPR_2"/>
    <property type="match status" value="1"/>
</dbReference>
<accession>A0AAP0BZ34</accession>